<dbReference type="CDD" id="cd05379">
    <property type="entry name" value="CAP_bacterial"/>
    <property type="match status" value="1"/>
</dbReference>
<evidence type="ECO:0000259" key="1">
    <source>
        <dbReference type="Pfam" id="PF00188"/>
    </source>
</evidence>
<dbReference type="AlphaFoldDB" id="A0A1H8I8D9"/>
<evidence type="ECO:0000313" key="4">
    <source>
        <dbReference type="Proteomes" id="UP000199300"/>
    </source>
</evidence>
<protein>
    <submittedName>
        <fullName evidence="3">Uncharacterized conserved protein YkwD, contains CAP (CSP/antigen 5/PR1) domain</fullName>
    </submittedName>
</protein>
<dbReference type="PANTHER" id="PTHR31157">
    <property type="entry name" value="SCP DOMAIN-CONTAINING PROTEIN"/>
    <property type="match status" value="1"/>
</dbReference>
<sequence>MKHVIRLIILVFCFFFIYETLSQTLRLNDGQVEPNFKHEEQKTDQSHLGNDLFVVENIIGNPVTWLLEEYGEPNRIDPSRYAYDWYFYHDDQSLQQFAIKNEKIVSVFLTGINEVVAPYQLGMSYQDAAALHVFKDEIAFGSFTFQLTDEDLLQHPLIKLNDNTFVQLYFDTFTEKLSAIRVMDQETILAHQPYTLYYYGQLPKAPQISDDQRQLIDVAEQYYIYQYTNVIRNRHQLTSLDWGDAITEVAFEHSKDMEINQYFSHTSADGRELGERLNDGDVTFVRAGENIAAQYIDGLAAVEGWLNSEGHRKALLDEQFTHIGVGTYKQYYTQNFITVR</sequence>
<accession>A0A1H8I8D9</accession>
<evidence type="ECO:0000259" key="2">
    <source>
        <dbReference type="Pfam" id="PF14504"/>
    </source>
</evidence>
<dbReference type="RefSeq" id="WP_091494541.1">
    <property type="nucleotide sequence ID" value="NZ_FODJ01000001.1"/>
</dbReference>
<dbReference type="InterPro" id="IPR029410">
    <property type="entry name" value="CAP_assoc"/>
</dbReference>
<organism evidence="3 4">
    <name type="scientific">Amphibacillus marinus</name>
    <dbReference type="NCBI Taxonomy" id="872970"/>
    <lineage>
        <taxon>Bacteria</taxon>
        <taxon>Bacillati</taxon>
        <taxon>Bacillota</taxon>
        <taxon>Bacilli</taxon>
        <taxon>Bacillales</taxon>
        <taxon>Bacillaceae</taxon>
        <taxon>Amphibacillus</taxon>
    </lineage>
</organism>
<feature type="domain" description="CAP-associated" evidence="2">
    <location>
        <begin position="59"/>
        <end position="194"/>
    </location>
</feature>
<dbReference type="PANTHER" id="PTHR31157:SF26">
    <property type="entry name" value="SCP-LIKE EXTRACELLULAR PROTEIN"/>
    <property type="match status" value="1"/>
</dbReference>
<dbReference type="InterPro" id="IPR035940">
    <property type="entry name" value="CAP_sf"/>
</dbReference>
<feature type="domain" description="SCP" evidence="1">
    <location>
        <begin position="226"/>
        <end position="336"/>
    </location>
</feature>
<dbReference type="STRING" id="872970.SAMN04488134_101542"/>
<dbReference type="SUPFAM" id="SSF55797">
    <property type="entry name" value="PR-1-like"/>
    <property type="match status" value="1"/>
</dbReference>
<name>A0A1H8I8D9_9BACI</name>
<dbReference type="InterPro" id="IPR014044">
    <property type="entry name" value="CAP_dom"/>
</dbReference>
<dbReference type="Proteomes" id="UP000199300">
    <property type="component" value="Unassembled WGS sequence"/>
</dbReference>
<evidence type="ECO:0000313" key="3">
    <source>
        <dbReference type="EMBL" id="SEN64306.1"/>
    </source>
</evidence>
<dbReference type="OrthoDB" id="9783944at2"/>
<gene>
    <name evidence="3" type="ORF">SAMN04488134_101542</name>
</gene>
<dbReference type="Gene3D" id="3.40.33.10">
    <property type="entry name" value="CAP"/>
    <property type="match status" value="1"/>
</dbReference>
<dbReference type="Pfam" id="PF14504">
    <property type="entry name" value="CAP_assoc_N"/>
    <property type="match status" value="1"/>
</dbReference>
<reference evidence="3 4" key="1">
    <citation type="submission" date="2016-10" db="EMBL/GenBank/DDBJ databases">
        <authorList>
            <person name="de Groot N.N."/>
        </authorList>
    </citation>
    <scope>NUCLEOTIDE SEQUENCE [LARGE SCALE GENOMIC DNA]</scope>
    <source>
        <strain evidence="3 4">CGMCC 1.10434</strain>
    </source>
</reference>
<dbReference type="Pfam" id="PF00188">
    <property type="entry name" value="CAP"/>
    <property type="match status" value="1"/>
</dbReference>
<dbReference type="EMBL" id="FODJ01000001">
    <property type="protein sequence ID" value="SEN64306.1"/>
    <property type="molecule type" value="Genomic_DNA"/>
</dbReference>
<proteinExistence type="predicted"/>
<keyword evidence="4" id="KW-1185">Reference proteome</keyword>